<organism evidence="1">
    <name type="scientific">bioreactor metagenome</name>
    <dbReference type="NCBI Taxonomy" id="1076179"/>
    <lineage>
        <taxon>unclassified sequences</taxon>
        <taxon>metagenomes</taxon>
        <taxon>ecological metagenomes</taxon>
    </lineage>
</organism>
<accession>A0A645I146</accession>
<protein>
    <submittedName>
        <fullName evidence="1">Uncharacterized protein</fullName>
    </submittedName>
</protein>
<reference evidence="1" key="1">
    <citation type="submission" date="2019-08" db="EMBL/GenBank/DDBJ databases">
        <authorList>
            <person name="Kucharzyk K."/>
            <person name="Murdoch R.W."/>
            <person name="Higgins S."/>
            <person name="Loffler F."/>
        </authorList>
    </citation>
    <scope>NUCLEOTIDE SEQUENCE</scope>
</reference>
<evidence type="ECO:0000313" key="1">
    <source>
        <dbReference type="EMBL" id="MPN41233.1"/>
    </source>
</evidence>
<proteinExistence type="predicted"/>
<dbReference type="AlphaFoldDB" id="A0A645I146"/>
<sequence length="45" mass="4817">MVWSVREKGTLISALNIISNINVFNVADGVLHGAISTFDESPDGE</sequence>
<dbReference type="EMBL" id="VSSQ01098142">
    <property type="protein sequence ID" value="MPN41233.1"/>
    <property type="molecule type" value="Genomic_DNA"/>
</dbReference>
<name>A0A645I146_9ZZZZ</name>
<gene>
    <name evidence="1" type="ORF">SDC9_188775</name>
</gene>
<comment type="caution">
    <text evidence="1">The sequence shown here is derived from an EMBL/GenBank/DDBJ whole genome shotgun (WGS) entry which is preliminary data.</text>
</comment>